<evidence type="ECO:0000313" key="7">
    <source>
        <dbReference type="EMBL" id="RVD93095.1"/>
    </source>
</evidence>
<protein>
    <recommendedName>
        <fullName evidence="6">Major facilitator superfamily (MFS) profile domain-containing protein</fullName>
    </recommendedName>
</protein>
<feature type="transmembrane region" description="Helical" evidence="5">
    <location>
        <begin position="132"/>
        <end position="151"/>
    </location>
</feature>
<feature type="domain" description="Major facilitator superfamily (MFS) profile" evidence="6">
    <location>
        <begin position="47"/>
        <end position="450"/>
    </location>
</feature>
<evidence type="ECO:0000259" key="6">
    <source>
        <dbReference type="PROSITE" id="PS50850"/>
    </source>
</evidence>
<organism evidence="7 8">
    <name type="scientific">Tubulinosema ratisbonensis</name>
    <dbReference type="NCBI Taxonomy" id="291195"/>
    <lineage>
        <taxon>Eukaryota</taxon>
        <taxon>Fungi</taxon>
        <taxon>Fungi incertae sedis</taxon>
        <taxon>Microsporidia</taxon>
        <taxon>Tubulinosematoidea</taxon>
        <taxon>Tubulinosematidae</taxon>
        <taxon>Tubulinosema</taxon>
    </lineage>
</organism>
<dbReference type="AlphaFoldDB" id="A0A437APC7"/>
<feature type="transmembrane region" description="Helical" evidence="5">
    <location>
        <begin position="316"/>
        <end position="335"/>
    </location>
</feature>
<feature type="transmembrane region" description="Helical" evidence="5">
    <location>
        <begin position="191"/>
        <end position="215"/>
    </location>
</feature>
<dbReference type="InterPro" id="IPR036259">
    <property type="entry name" value="MFS_trans_sf"/>
</dbReference>
<comment type="subcellular location">
    <subcellularLocation>
        <location evidence="1">Membrane</location>
        <topology evidence="1">Multi-pass membrane protein</topology>
    </subcellularLocation>
</comment>
<feature type="transmembrane region" description="Helical" evidence="5">
    <location>
        <begin position="430"/>
        <end position="449"/>
    </location>
</feature>
<feature type="transmembrane region" description="Helical" evidence="5">
    <location>
        <begin position="342"/>
        <end position="360"/>
    </location>
</feature>
<keyword evidence="3 5" id="KW-1133">Transmembrane helix</keyword>
<feature type="transmembrane region" description="Helical" evidence="5">
    <location>
        <begin position="103"/>
        <end position="125"/>
    </location>
</feature>
<evidence type="ECO:0000256" key="3">
    <source>
        <dbReference type="ARBA" id="ARBA00022989"/>
    </source>
</evidence>
<evidence type="ECO:0000256" key="2">
    <source>
        <dbReference type="ARBA" id="ARBA00022692"/>
    </source>
</evidence>
<dbReference type="InterPro" id="IPR005828">
    <property type="entry name" value="MFS_sugar_transport-like"/>
</dbReference>
<feature type="transmembrane region" description="Helical" evidence="5">
    <location>
        <begin position="399"/>
        <end position="418"/>
    </location>
</feature>
<dbReference type="OrthoDB" id="5141738at2759"/>
<dbReference type="InterPro" id="IPR050549">
    <property type="entry name" value="MFS_Trehalose_Transporter"/>
</dbReference>
<evidence type="ECO:0000256" key="1">
    <source>
        <dbReference type="ARBA" id="ARBA00004141"/>
    </source>
</evidence>
<dbReference type="STRING" id="291195.A0A437APC7"/>
<accession>A0A437APC7</accession>
<dbReference type="VEuPathDB" id="MicrosporidiaDB:TUBRATIS_003830"/>
<dbReference type="GO" id="GO:0022857">
    <property type="term" value="F:transmembrane transporter activity"/>
    <property type="evidence" value="ECO:0007669"/>
    <property type="project" value="InterPro"/>
</dbReference>
<dbReference type="Gene3D" id="1.20.1250.20">
    <property type="entry name" value="MFS general substrate transporter like domains"/>
    <property type="match status" value="2"/>
</dbReference>
<evidence type="ECO:0000256" key="5">
    <source>
        <dbReference type="SAM" id="Phobius"/>
    </source>
</evidence>
<dbReference type="Pfam" id="PF00083">
    <property type="entry name" value="Sugar_tr"/>
    <property type="match status" value="1"/>
</dbReference>
<evidence type="ECO:0000313" key="8">
    <source>
        <dbReference type="Proteomes" id="UP000282876"/>
    </source>
</evidence>
<keyword evidence="4 5" id="KW-0472">Membrane</keyword>
<reference evidence="7 8" key="1">
    <citation type="submission" date="2018-10" db="EMBL/GenBank/DDBJ databases">
        <title>Draft genome sequence of the microsporidian Tubulinosema ratisbonensis.</title>
        <authorList>
            <person name="Polonais V."/>
            <person name="Peyretaillade E."/>
            <person name="Niehus S."/>
            <person name="Wawrzyniak I."/>
            <person name="Franchet A."/>
            <person name="Gaspin C."/>
            <person name="Reichstadt M."/>
            <person name="Belser C."/>
            <person name="Labadie K."/>
            <person name="Delbac F."/>
            <person name="Ferrandon D."/>
        </authorList>
    </citation>
    <scope>NUCLEOTIDE SEQUENCE [LARGE SCALE GENOMIC DNA]</scope>
    <source>
        <strain evidence="7 8">Franzen</strain>
    </source>
</reference>
<dbReference type="GO" id="GO:0016020">
    <property type="term" value="C:membrane"/>
    <property type="evidence" value="ECO:0007669"/>
    <property type="project" value="UniProtKB-SubCell"/>
</dbReference>
<dbReference type="PANTHER" id="PTHR48021">
    <property type="match status" value="1"/>
</dbReference>
<dbReference type="PANTHER" id="PTHR48021:SF1">
    <property type="entry name" value="GH07001P-RELATED"/>
    <property type="match status" value="1"/>
</dbReference>
<dbReference type="Proteomes" id="UP000282876">
    <property type="component" value="Unassembled WGS sequence"/>
</dbReference>
<dbReference type="PROSITE" id="PS50850">
    <property type="entry name" value="MFS"/>
    <property type="match status" value="1"/>
</dbReference>
<dbReference type="SUPFAM" id="SSF103473">
    <property type="entry name" value="MFS general substrate transporter"/>
    <property type="match status" value="1"/>
</dbReference>
<dbReference type="InterPro" id="IPR020846">
    <property type="entry name" value="MFS_dom"/>
</dbReference>
<comment type="caution">
    <text evidence="7">The sequence shown here is derived from an EMBL/GenBank/DDBJ whole genome shotgun (WGS) entry which is preliminary data.</text>
</comment>
<feature type="transmembrane region" description="Helical" evidence="5">
    <location>
        <begin position="157"/>
        <end position="179"/>
    </location>
</feature>
<feature type="transmembrane region" description="Helical" evidence="5">
    <location>
        <begin position="221"/>
        <end position="242"/>
    </location>
</feature>
<feature type="transmembrane region" description="Helical" evidence="5">
    <location>
        <begin position="34"/>
        <end position="60"/>
    </location>
</feature>
<sequence>MELELQDISIEPETQTAFLKNELKPQKLSVYLRGFYSFLASLMGLGFGFAVSIGSLVFHWDCTSKLAIPTNTTVTSNFATSENFTSPFVDGHLLTTDTCLGPYVYSLYTTIIFGAGLLVSIIYFFIPKNLKWSIVVSNLFFALGFAMNFRAMSIPGLAIFARFLQGCGSALMLCTMVIFITQNAPKKIMTFLTILGPSFIAVGAFVDTLFGLIKFTGVHDYSYVLLGYALFFLSLAIAFAFYPNSRPVLQTTESSPQTKPFLVRAKENLRGIAIIFLLHAGQQFSLINGLFMYSYMIFADSKDSGQWIAVSPKTGATLMTGINMISCLVSTFLCAMKVNEKVLYLISHAGLVFCLTFLGIGYQQSLAALFFVFLFSLGVGPLVWSLSPSFFQSDFKNEGMALGTVINMFFSFLIPYFFKALEEYNLFQYFYTGAAIIMLVFWLFLFKLMRISERLRKS</sequence>
<feature type="transmembrane region" description="Helical" evidence="5">
    <location>
        <begin position="272"/>
        <end position="296"/>
    </location>
</feature>
<gene>
    <name evidence="7" type="ORF">TUBRATIS_003830</name>
</gene>
<feature type="transmembrane region" description="Helical" evidence="5">
    <location>
        <begin position="366"/>
        <end position="387"/>
    </location>
</feature>
<dbReference type="EMBL" id="RCSS01000088">
    <property type="protein sequence ID" value="RVD93095.1"/>
    <property type="molecule type" value="Genomic_DNA"/>
</dbReference>
<keyword evidence="2 5" id="KW-0812">Transmembrane</keyword>
<name>A0A437APC7_9MICR</name>
<proteinExistence type="predicted"/>
<keyword evidence="8" id="KW-1185">Reference proteome</keyword>
<evidence type="ECO:0000256" key="4">
    <source>
        <dbReference type="ARBA" id="ARBA00023136"/>
    </source>
</evidence>